<name>A0A8S5S0R8_9CAUD</name>
<organism evidence="1">
    <name type="scientific">Podoviridae sp. ct8Lf7</name>
    <dbReference type="NCBI Taxonomy" id="2827723"/>
    <lineage>
        <taxon>Viruses</taxon>
        <taxon>Duplodnaviria</taxon>
        <taxon>Heunggongvirae</taxon>
        <taxon>Uroviricota</taxon>
        <taxon>Caudoviricetes</taxon>
    </lineage>
</organism>
<proteinExistence type="predicted"/>
<accession>A0A8S5S0R8</accession>
<sequence>MVSYNSFLYYRFLPKRFFSKLEIITFSHLHLTKRGWFQKPPSTIQTSPHY</sequence>
<protein>
    <submittedName>
        <fullName evidence="1">Uncharacterized protein</fullName>
    </submittedName>
</protein>
<evidence type="ECO:0000313" key="1">
    <source>
        <dbReference type="EMBL" id="DAF44613.1"/>
    </source>
</evidence>
<reference evidence="1" key="1">
    <citation type="journal article" date="2021" name="Proc. Natl. Acad. Sci. U.S.A.">
        <title>A Catalog of Tens of Thousands of Viruses from Human Metagenomes Reveals Hidden Associations with Chronic Diseases.</title>
        <authorList>
            <person name="Tisza M.J."/>
            <person name="Buck C.B."/>
        </authorList>
    </citation>
    <scope>NUCLEOTIDE SEQUENCE</scope>
    <source>
        <strain evidence="1">Ct8Lf7</strain>
    </source>
</reference>
<dbReference type="EMBL" id="BK032511">
    <property type="protein sequence ID" value="DAF44613.1"/>
    <property type="molecule type" value="Genomic_DNA"/>
</dbReference>